<organism evidence="1 2">
    <name type="scientific">Coniosporium uncinatum</name>
    <dbReference type="NCBI Taxonomy" id="93489"/>
    <lineage>
        <taxon>Eukaryota</taxon>
        <taxon>Fungi</taxon>
        <taxon>Dikarya</taxon>
        <taxon>Ascomycota</taxon>
        <taxon>Pezizomycotina</taxon>
        <taxon>Dothideomycetes</taxon>
        <taxon>Dothideomycetes incertae sedis</taxon>
        <taxon>Coniosporium</taxon>
    </lineage>
</organism>
<reference evidence="1" key="1">
    <citation type="submission" date="2024-09" db="EMBL/GenBank/DDBJ databases">
        <title>Black Yeasts Isolated from many extreme environments.</title>
        <authorList>
            <person name="Coleine C."/>
            <person name="Stajich J.E."/>
            <person name="Selbmann L."/>
        </authorList>
    </citation>
    <scope>NUCLEOTIDE SEQUENCE</scope>
    <source>
        <strain evidence="1">CCFEE 5737</strain>
    </source>
</reference>
<keyword evidence="2" id="KW-1185">Reference proteome</keyword>
<comment type="caution">
    <text evidence="1">The sequence shown here is derived from an EMBL/GenBank/DDBJ whole genome shotgun (WGS) entry which is preliminary data.</text>
</comment>
<proteinExistence type="predicted"/>
<accession>A0ACC3DQG1</accession>
<name>A0ACC3DQG1_9PEZI</name>
<evidence type="ECO:0000313" key="1">
    <source>
        <dbReference type="EMBL" id="KAK3078778.1"/>
    </source>
</evidence>
<sequence>MTGKEVESGANKRSTNSEPAEADDRNIEVDEKTSTNVTEPTMSNPRPTIHVFKHDRLRRVDLTSDTPKTRFHLPTSTRSNPSLSHTAEHTTRVLRPATKIAGKGGLEVVDHYTKIRAQFDAVRASLLAFEGTMQIMAETERKLQSKMVLHSLVTRVGFDVDMSDEDAGPEMEA</sequence>
<dbReference type="Proteomes" id="UP001186974">
    <property type="component" value="Unassembled WGS sequence"/>
</dbReference>
<protein>
    <submittedName>
        <fullName evidence="1">Uncharacterized protein</fullName>
    </submittedName>
</protein>
<gene>
    <name evidence="1" type="ORF">LTS18_006639</name>
</gene>
<dbReference type="EMBL" id="JAWDJW010001619">
    <property type="protein sequence ID" value="KAK3078778.1"/>
    <property type="molecule type" value="Genomic_DNA"/>
</dbReference>
<evidence type="ECO:0000313" key="2">
    <source>
        <dbReference type="Proteomes" id="UP001186974"/>
    </source>
</evidence>